<comment type="caution">
    <text evidence="2">The sequence shown here is derived from an EMBL/GenBank/DDBJ whole genome shotgun (WGS) entry which is preliminary data.</text>
</comment>
<dbReference type="AlphaFoldDB" id="A0ABD2L8F9"/>
<evidence type="ECO:0000313" key="2">
    <source>
        <dbReference type="EMBL" id="KAL3111438.1"/>
    </source>
</evidence>
<keyword evidence="3" id="KW-1185">Reference proteome</keyword>
<gene>
    <name evidence="2" type="ORF">niasHT_017665</name>
</gene>
<reference evidence="2 3" key="1">
    <citation type="submission" date="2024-10" db="EMBL/GenBank/DDBJ databases">
        <authorList>
            <person name="Kim D."/>
        </authorList>
    </citation>
    <scope>NUCLEOTIDE SEQUENCE [LARGE SCALE GENOMIC DNA]</scope>
    <source>
        <strain evidence="2">BH-2024</strain>
    </source>
</reference>
<keyword evidence="1" id="KW-0732">Signal</keyword>
<name>A0ABD2L8F9_9BILA</name>
<sequence length="128" mass="14772">MMQMIIFLSTICCFLFLANHLQRVAAEYVPATVFFPGTEKLKIEIRRERDESFLILETTKANEKQYLELHKSRWNKYDGSATIYFTDVSDVNNKKELGSATVKHLRKSNVVLDFSAGTLHYYPDGSNL</sequence>
<proteinExistence type="predicted"/>
<protein>
    <submittedName>
        <fullName evidence="2">Uncharacterized protein</fullName>
    </submittedName>
</protein>
<evidence type="ECO:0000313" key="3">
    <source>
        <dbReference type="Proteomes" id="UP001620626"/>
    </source>
</evidence>
<accession>A0ABD2L8F9</accession>
<evidence type="ECO:0000256" key="1">
    <source>
        <dbReference type="SAM" id="SignalP"/>
    </source>
</evidence>
<feature type="chain" id="PRO_5044811290" evidence="1">
    <location>
        <begin position="27"/>
        <end position="128"/>
    </location>
</feature>
<organism evidence="2 3">
    <name type="scientific">Heterodera trifolii</name>
    <dbReference type="NCBI Taxonomy" id="157864"/>
    <lineage>
        <taxon>Eukaryota</taxon>
        <taxon>Metazoa</taxon>
        <taxon>Ecdysozoa</taxon>
        <taxon>Nematoda</taxon>
        <taxon>Chromadorea</taxon>
        <taxon>Rhabditida</taxon>
        <taxon>Tylenchina</taxon>
        <taxon>Tylenchomorpha</taxon>
        <taxon>Tylenchoidea</taxon>
        <taxon>Heteroderidae</taxon>
        <taxon>Heteroderinae</taxon>
        <taxon>Heterodera</taxon>
    </lineage>
</organism>
<dbReference type="EMBL" id="JBICBT010000506">
    <property type="protein sequence ID" value="KAL3111438.1"/>
    <property type="molecule type" value="Genomic_DNA"/>
</dbReference>
<dbReference type="Proteomes" id="UP001620626">
    <property type="component" value="Unassembled WGS sequence"/>
</dbReference>
<feature type="signal peptide" evidence="1">
    <location>
        <begin position="1"/>
        <end position="26"/>
    </location>
</feature>